<feature type="compositionally biased region" description="Basic residues" evidence="1">
    <location>
        <begin position="52"/>
        <end position="98"/>
    </location>
</feature>
<dbReference type="AlphaFoldDB" id="A0AAD9JRB5"/>
<reference evidence="2" key="1">
    <citation type="journal article" date="2023" name="Mol. Biol. Evol.">
        <title>Third-Generation Sequencing Reveals the Adaptive Role of the Epigenome in Three Deep-Sea Polychaetes.</title>
        <authorList>
            <person name="Perez M."/>
            <person name="Aroh O."/>
            <person name="Sun Y."/>
            <person name="Lan Y."/>
            <person name="Juniper S.K."/>
            <person name="Young C.R."/>
            <person name="Angers B."/>
            <person name="Qian P.Y."/>
        </authorList>
    </citation>
    <scope>NUCLEOTIDE SEQUENCE</scope>
    <source>
        <strain evidence="2">P08H-3</strain>
    </source>
</reference>
<keyword evidence="3" id="KW-1185">Reference proteome</keyword>
<evidence type="ECO:0000313" key="2">
    <source>
        <dbReference type="EMBL" id="KAK2157491.1"/>
    </source>
</evidence>
<organism evidence="2 3">
    <name type="scientific">Paralvinella palmiformis</name>
    <dbReference type="NCBI Taxonomy" id="53620"/>
    <lineage>
        <taxon>Eukaryota</taxon>
        <taxon>Metazoa</taxon>
        <taxon>Spiralia</taxon>
        <taxon>Lophotrochozoa</taxon>
        <taxon>Annelida</taxon>
        <taxon>Polychaeta</taxon>
        <taxon>Sedentaria</taxon>
        <taxon>Canalipalpata</taxon>
        <taxon>Terebellida</taxon>
        <taxon>Terebelliformia</taxon>
        <taxon>Alvinellidae</taxon>
        <taxon>Paralvinella</taxon>
    </lineage>
</organism>
<evidence type="ECO:0000313" key="3">
    <source>
        <dbReference type="Proteomes" id="UP001208570"/>
    </source>
</evidence>
<comment type="caution">
    <text evidence="2">The sequence shown here is derived from an EMBL/GenBank/DDBJ whole genome shotgun (WGS) entry which is preliminary data.</text>
</comment>
<protein>
    <submittedName>
        <fullName evidence="2">Uncharacterized protein</fullName>
    </submittedName>
</protein>
<accession>A0AAD9JRB5</accession>
<evidence type="ECO:0000256" key="1">
    <source>
        <dbReference type="SAM" id="MobiDB-lite"/>
    </source>
</evidence>
<dbReference type="EMBL" id="JAODUP010000190">
    <property type="protein sequence ID" value="KAK2157491.1"/>
    <property type="molecule type" value="Genomic_DNA"/>
</dbReference>
<gene>
    <name evidence="2" type="ORF">LSH36_190g03049</name>
</gene>
<proteinExistence type="predicted"/>
<sequence>MDPWIDQRGYPLITLIRTTLGAVNSIQKIVLSSKDQTMLIPSYMCLITHSQTHARTHARTHTHTHTKNKNKNKMKKPKKTKKTHTQKKPQGKKRKIPKSKLPFSEKDSFKWFFHKEKVFLPKK</sequence>
<feature type="region of interest" description="Disordered" evidence="1">
    <location>
        <begin position="52"/>
        <end position="102"/>
    </location>
</feature>
<name>A0AAD9JRB5_9ANNE</name>
<dbReference type="Proteomes" id="UP001208570">
    <property type="component" value="Unassembled WGS sequence"/>
</dbReference>